<dbReference type="EMBL" id="KB822724">
    <property type="protein sequence ID" value="ETN36950.1"/>
    <property type="molecule type" value="Genomic_DNA"/>
</dbReference>
<dbReference type="GeneID" id="19975277"/>
<gene>
    <name evidence="1" type="ORF">HMPREF1541_07938</name>
</gene>
<dbReference type="RefSeq" id="XP_008720482.1">
    <property type="nucleotide sequence ID" value="XM_008722260.1"/>
</dbReference>
<reference evidence="1 2" key="1">
    <citation type="submission" date="2013-03" db="EMBL/GenBank/DDBJ databases">
        <title>The Genome Sequence of Phialophora europaea CBS 101466.</title>
        <authorList>
            <consortium name="The Broad Institute Genomics Platform"/>
            <person name="Cuomo C."/>
            <person name="de Hoog S."/>
            <person name="Gorbushina A."/>
            <person name="Walker B."/>
            <person name="Young S.K."/>
            <person name="Zeng Q."/>
            <person name="Gargeya S."/>
            <person name="Fitzgerald M."/>
            <person name="Haas B."/>
            <person name="Abouelleil A."/>
            <person name="Allen A.W."/>
            <person name="Alvarado L."/>
            <person name="Arachchi H.M."/>
            <person name="Berlin A.M."/>
            <person name="Chapman S.B."/>
            <person name="Gainer-Dewar J."/>
            <person name="Goldberg J."/>
            <person name="Griggs A."/>
            <person name="Gujja S."/>
            <person name="Hansen M."/>
            <person name="Howarth C."/>
            <person name="Imamovic A."/>
            <person name="Ireland A."/>
            <person name="Larimer J."/>
            <person name="McCowan C."/>
            <person name="Murphy C."/>
            <person name="Pearson M."/>
            <person name="Poon T.W."/>
            <person name="Priest M."/>
            <person name="Roberts A."/>
            <person name="Saif S."/>
            <person name="Shea T."/>
            <person name="Sisk P."/>
            <person name="Sykes S."/>
            <person name="Wortman J."/>
            <person name="Nusbaum C."/>
            <person name="Birren B."/>
        </authorList>
    </citation>
    <scope>NUCLEOTIDE SEQUENCE [LARGE SCALE GENOMIC DNA]</scope>
    <source>
        <strain evidence="1 2">CBS 101466</strain>
    </source>
</reference>
<evidence type="ECO:0000313" key="2">
    <source>
        <dbReference type="Proteomes" id="UP000030752"/>
    </source>
</evidence>
<name>W2RKW3_CYPE1</name>
<dbReference type="InParanoid" id="W2RKW3"/>
<protein>
    <submittedName>
        <fullName evidence="1">Uncharacterized protein</fullName>
    </submittedName>
</protein>
<dbReference type="VEuPathDB" id="FungiDB:HMPREF1541_07938"/>
<dbReference type="AlphaFoldDB" id="W2RKW3"/>
<dbReference type="Proteomes" id="UP000030752">
    <property type="component" value="Unassembled WGS sequence"/>
</dbReference>
<sequence>MAPKLMTIPAELRQNIFRHLFSDLKIRYRPRLDQPAVGLPTLSVSVRWSREDGLIHDPLEHWYMVGRAKDAAILFVSKQCHAESLHLLLTTAEVNIAEVIEDHDGSVYPVHFSNTVMPQLMYVRLDMSQLVRTSDIGKIVSLMPNLKSMQFELAEADYFFSALPDTLKFINNVAWPCDGSLQWIADNPERLQGIDDDNGTLNERQRAQSLLQAWNACGRSFDLVLSSTVGMIDDHNDVETETMCWIATTDFATKVMTLSQDQTRETISFVINKLQT</sequence>
<organism evidence="1 2">
    <name type="scientific">Cyphellophora europaea (strain CBS 101466)</name>
    <name type="common">Phialophora europaea</name>
    <dbReference type="NCBI Taxonomy" id="1220924"/>
    <lineage>
        <taxon>Eukaryota</taxon>
        <taxon>Fungi</taxon>
        <taxon>Dikarya</taxon>
        <taxon>Ascomycota</taxon>
        <taxon>Pezizomycotina</taxon>
        <taxon>Eurotiomycetes</taxon>
        <taxon>Chaetothyriomycetidae</taxon>
        <taxon>Chaetothyriales</taxon>
        <taxon>Cyphellophoraceae</taxon>
        <taxon>Cyphellophora</taxon>
    </lineage>
</organism>
<dbReference type="HOGENOM" id="CLU_1008381_0_0_1"/>
<evidence type="ECO:0000313" key="1">
    <source>
        <dbReference type="EMBL" id="ETN36950.1"/>
    </source>
</evidence>
<proteinExistence type="predicted"/>
<keyword evidence="2" id="KW-1185">Reference proteome</keyword>
<accession>W2RKW3</accession>